<feature type="compositionally biased region" description="Basic and acidic residues" evidence="1">
    <location>
        <begin position="778"/>
        <end position="798"/>
    </location>
</feature>
<feature type="region of interest" description="Disordered" evidence="1">
    <location>
        <begin position="1414"/>
        <end position="1461"/>
    </location>
</feature>
<gene>
    <name evidence="2" type="ORF">B456_012G064000</name>
</gene>
<feature type="compositionally biased region" description="Basic and acidic residues" evidence="1">
    <location>
        <begin position="594"/>
        <end position="607"/>
    </location>
</feature>
<dbReference type="STRING" id="29730.A0A0D2TJL1"/>
<accession>A0A0D2TJL1</accession>
<feature type="compositionally biased region" description="Basic and acidic residues" evidence="1">
    <location>
        <begin position="392"/>
        <end position="404"/>
    </location>
</feature>
<feature type="compositionally biased region" description="Polar residues" evidence="1">
    <location>
        <begin position="1036"/>
        <end position="1045"/>
    </location>
</feature>
<feature type="compositionally biased region" description="Low complexity" evidence="1">
    <location>
        <begin position="876"/>
        <end position="893"/>
    </location>
</feature>
<feature type="compositionally biased region" description="Basic and acidic residues" evidence="1">
    <location>
        <begin position="190"/>
        <end position="215"/>
    </location>
</feature>
<feature type="compositionally biased region" description="Basic and acidic residues" evidence="1">
    <location>
        <begin position="450"/>
        <end position="468"/>
    </location>
</feature>
<dbReference type="eggNOG" id="KOG1181">
    <property type="taxonomic scope" value="Eukaryota"/>
</dbReference>
<feature type="compositionally biased region" description="Basic and acidic residues" evidence="1">
    <location>
        <begin position="1249"/>
        <end position="1268"/>
    </location>
</feature>
<feature type="region of interest" description="Disordered" evidence="1">
    <location>
        <begin position="919"/>
        <end position="983"/>
    </location>
</feature>
<feature type="region of interest" description="Disordered" evidence="1">
    <location>
        <begin position="65"/>
        <end position="147"/>
    </location>
</feature>
<feature type="compositionally biased region" description="Low complexity" evidence="1">
    <location>
        <begin position="358"/>
        <end position="369"/>
    </location>
</feature>
<feature type="region of interest" description="Disordered" evidence="1">
    <location>
        <begin position="829"/>
        <end position="860"/>
    </location>
</feature>
<feature type="region of interest" description="Disordered" evidence="1">
    <location>
        <begin position="549"/>
        <end position="575"/>
    </location>
</feature>
<feature type="compositionally biased region" description="Basic and acidic residues" evidence="1">
    <location>
        <begin position="1310"/>
        <end position="1356"/>
    </location>
</feature>
<dbReference type="Proteomes" id="UP000032304">
    <property type="component" value="Chromosome 12"/>
</dbReference>
<feature type="region of interest" description="Disordered" evidence="1">
    <location>
        <begin position="718"/>
        <end position="798"/>
    </location>
</feature>
<evidence type="ECO:0000313" key="3">
    <source>
        <dbReference type="Proteomes" id="UP000032304"/>
    </source>
</evidence>
<feature type="compositionally biased region" description="Basic and acidic residues" evidence="1">
    <location>
        <begin position="94"/>
        <end position="130"/>
    </location>
</feature>
<feature type="compositionally biased region" description="Low complexity" evidence="1">
    <location>
        <begin position="381"/>
        <end position="391"/>
    </location>
</feature>
<name>A0A0D2TJL1_GOSRA</name>
<feature type="compositionally biased region" description="Basic and acidic residues" evidence="1">
    <location>
        <begin position="685"/>
        <end position="700"/>
    </location>
</feature>
<feature type="compositionally biased region" description="Polar residues" evidence="1">
    <location>
        <begin position="829"/>
        <end position="841"/>
    </location>
</feature>
<evidence type="ECO:0000313" key="2">
    <source>
        <dbReference type="EMBL" id="KJB75918.1"/>
    </source>
</evidence>
<feature type="region of interest" description="Disordered" evidence="1">
    <location>
        <begin position="873"/>
        <end position="894"/>
    </location>
</feature>
<proteinExistence type="predicted"/>
<feature type="compositionally biased region" description="Basic and acidic residues" evidence="1">
    <location>
        <begin position="1415"/>
        <end position="1439"/>
    </location>
</feature>
<reference evidence="2 3" key="1">
    <citation type="journal article" date="2012" name="Nature">
        <title>Repeated polyploidization of Gossypium genomes and the evolution of spinnable cotton fibres.</title>
        <authorList>
            <person name="Paterson A.H."/>
            <person name="Wendel J.F."/>
            <person name="Gundlach H."/>
            <person name="Guo H."/>
            <person name="Jenkins J."/>
            <person name="Jin D."/>
            <person name="Llewellyn D."/>
            <person name="Showmaker K.C."/>
            <person name="Shu S."/>
            <person name="Udall J."/>
            <person name="Yoo M.J."/>
            <person name="Byers R."/>
            <person name="Chen W."/>
            <person name="Doron-Faigenboim A."/>
            <person name="Duke M.V."/>
            <person name="Gong L."/>
            <person name="Grimwood J."/>
            <person name="Grover C."/>
            <person name="Grupp K."/>
            <person name="Hu G."/>
            <person name="Lee T.H."/>
            <person name="Li J."/>
            <person name="Lin L."/>
            <person name="Liu T."/>
            <person name="Marler B.S."/>
            <person name="Page J.T."/>
            <person name="Roberts A.W."/>
            <person name="Romanel E."/>
            <person name="Sanders W.S."/>
            <person name="Szadkowski E."/>
            <person name="Tan X."/>
            <person name="Tang H."/>
            <person name="Xu C."/>
            <person name="Wang J."/>
            <person name="Wang Z."/>
            <person name="Zhang D."/>
            <person name="Zhang L."/>
            <person name="Ashrafi H."/>
            <person name="Bedon F."/>
            <person name="Bowers J.E."/>
            <person name="Brubaker C.L."/>
            <person name="Chee P.W."/>
            <person name="Das S."/>
            <person name="Gingle A.R."/>
            <person name="Haigler C.H."/>
            <person name="Harker D."/>
            <person name="Hoffmann L.V."/>
            <person name="Hovav R."/>
            <person name="Jones D.C."/>
            <person name="Lemke C."/>
            <person name="Mansoor S."/>
            <person name="ur Rahman M."/>
            <person name="Rainville L.N."/>
            <person name="Rambani A."/>
            <person name="Reddy U.K."/>
            <person name="Rong J.K."/>
            <person name="Saranga Y."/>
            <person name="Scheffler B.E."/>
            <person name="Scheffler J.A."/>
            <person name="Stelly D.M."/>
            <person name="Triplett B.A."/>
            <person name="Van Deynze A."/>
            <person name="Vaslin M.F."/>
            <person name="Waghmare V.N."/>
            <person name="Walford S.A."/>
            <person name="Wright R.J."/>
            <person name="Zaki E.A."/>
            <person name="Zhang T."/>
            <person name="Dennis E.S."/>
            <person name="Mayer K.F."/>
            <person name="Peterson D.G."/>
            <person name="Rokhsar D.S."/>
            <person name="Wang X."/>
            <person name="Schmutz J."/>
        </authorList>
    </citation>
    <scope>NUCLEOTIDE SEQUENCE [LARGE SCALE GENOMIC DNA]</scope>
</reference>
<sequence length="1579" mass="173072">MATEAEIIPEPISVVKAEEEISKPILDLKKSEGGVAAPAGTDECLDKATNQELARNNGVEALNAVSQGNPEISKGESFSMSPEVSETCGMPDHNTIDDTPLKADKIPENDGKMSKSEATADHDSSLEEKCGSIVEETSQNADVESNKQEANLELKKQALSDNHDLIIESSNEANEIVSKDDHSDIVQEKLEEKSIEETKDTEPEKLPAIVGKEESAEATDLIETSAREKDQIISDSIGDTLTSKVAETSEIKDNDTTLEISEIAKKENENPHEEATCMHEPAAEVETKLEEVSKEPEMEEHPIADISSSSTGDEIMKESTEENESIPLKLTENASPSLEIQDSKKDTEERTLVEGSIDTADPESAPAAAESEETKLKEAPISDISSSMISDETVKESTKEDESTPLKVTEMASSSSELEELNKDAEEKTLVEESIDAADRESALAAVEPEETKLKEAEADAEEKKQETENVVATEENRLATTEHESVHVDGADNEVEQDKSSLSCEKDKEISREEDGMQDKVPYEHSETPVPQATDEILMEKADDPTLDVPTIESKETGPEQLAEESYVHTEQETGECISVAKTSQDEQLSDLGLEKEKIEDGKQSDEAVDSGDTSGMYKDVEKAIQEEGNLAESLAETEMPKGAQDQIPEVINMNDNEGQSKKPIAELSKSQADETITEVQNQESEKQINEEPADKPEVEQNAYEVTKAVILSEEVEDYSSVSKECLKEGESKEQVEVKNLEFEDHSIKDREASVIVESEDRRQDQESGDPVSTGTKDAESEEKIKDIVDESKHDCQDKSHEILTEVGVETSLDNTKVNEELATLSSVKTSLETCESDANQETKEVENPQHELEKTESALEPEVNEVEQAKAVPETSSECLSQSLQTSTTTLASKQEIETTQLSEKIKEQIQEVAEIVKHESSEDSSETKTIEEVSLQKEEETEPKVVSVEETIVDQGLQNEEPKDQIQTTSLTLPSKDELSDAKQMAEICLEKEEVDELGDGKKAETGAACAIQVEEPKDQILASELPEAVGGQETTVAQASITEEPTKLETKEDDKTMETEVKEDESPEKIQEQTTEVEGASNVEVETSEKAFDNELIKEELVKAIDEENQCDKTNEIIVNEVSKEEVIKQMHHLTISIYFLYSFSIICRQVQGVAETSYLTSEPELPVKDGLGEDKLKGKLIEDKASETTQTEEHVVEAQKMSENEIAEKQIVCEDKTVGNPAQASVAKIETATVVQEESSLELPKSDPEGTKGSDNQISRELEPIENTEITSSPVKEYVPIDLQDKVAESSEKAEVEDVKEVYLKEAEVGHGGDKITDESSEEITKKSTSVEDSTEIKELKDEHAGDKTNETSETPILENQNEKLTVETLKDDGSNNNFKKEIVEEDRTVKDQEQAPVAVKEAITVPGEAIEKPEARDLQPEKAGVDNGEEKTDNSGVEIKLEPASTGTGNLSLSDLLQQSTEKKVEVAERVIEERELTVSKEAAPVEAAGTIQAKDLKTDEVPEGEEQNKTDSGSDAPVMVEAPREAETKPPKKSQNILSGVGSKVKNSISKVKKAITGKSSHPKEPKAISPK</sequence>
<feature type="region of interest" description="Disordered" evidence="1">
    <location>
        <begin position="1310"/>
        <end position="1401"/>
    </location>
</feature>
<dbReference type="PANTHER" id="PTHR35511">
    <property type="entry name" value="A-KINASE ANCHOR-LIKE PROTEIN"/>
    <property type="match status" value="1"/>
</dbReference>
<feature type="compositionally biased region" description="Basic and acidic residues" evidence="1">
    <location>
        <begin position="1048"/>
        <end position="1064"/>
    </location>
</feature>
<protein>
    <submittedName>
        <fullName evidence="2">Uncharacterized protein</fullName>
    </submittedName>
</protein>
<feature type="compositionally biased region" description="Basic and acidic residues" evidence="1">
    <location>
        <begin position="475"/>
        <end position="528"/>
    </location>
</feature>
<feature type="compositionally biased region" description="Basic and acidic residues" evidence="1">
    <location>
        <begin position="1366"/>
        <end position="1399"/>
    </location>
</feature>
<dbReference type="PANTHER" id="PTHR35511:SF2">
    <property type="entry name" value="A-KINASE ANCHOR-LIKE PROTEIN"/>
    <property type="match status" value="1"/>
</dbReference>
<feature type="region of interest" description="Disordered" evidence="1">
    <location>
        <begin position="1031"/>
        <end position="1073"/>
    </location>
</feature>
<feature type="compositionally biased region" description="Basic and acidic residues" evidence="1">
    <location>
        <begin position="726"/>
        <end position="767"/>
    </location>
</feature>
<feature type="compositionally biased region" description="Polar residues" evidence="1">
    <location>
        <begin position="670"/>
        <end position="684"/>
    </location>
</feature>
<feature type="compositionally biased region" description="Basic and acidic residues" evidence="1">
    <location>
        <begin position="420"/>
        <end position="442"/>
    </location>
</feature>
<feature type="region of interest" description="Disordered" evidence="1">
    <location>
        <begin position="655"/>
        <end position="703"/>
    </location>
</feature>
<feature type="region of interest" description="Disordered" evidence="1">
    <location>
        <begin position="190"/>
        <end position="216"/>
    </location>
</feature>
<feature type="compositionally biased region" description="Polar residues" evidence="1">
    <location>
        <begin position="65"/>
        <end position="84"/>
    </location>
</feature>
<feature type="compositionally biased region" description="Basic and acidic residues" evidence="1">
    <location>
        <begin position="842"/>
        <end position="859"/>
    </location>
</feature>
<dbReference type="EMBL" id="CM001751">
    <property type="protein sequence ID" value="KJB75918.1"/>
    <property type="molecule type" value="Genomic_DNA"/>
</dbReference>
<feature type="region of interest" description="Disordered" evidence="1">
    <location>
        <begin position="1240"/>
        <end position="1283"/>
    </location>
</feature>
<feature type="compositionally biased region" description="Basic and acidic residues" evidence="1">
    <location>
        <begin position="341"/>
        <end position="352"/>
    </location>
</feature>
<feature type="region of interest" description="Disordered" evidence="1">
    <location>
        <begin position="264"/>
        <end position="531"/>
    </location>
</feature>
<evidence type="ECO:0000256" key="1">
    <source>
        <dbReference type="SAM" id="MobiDB-lite"/>
    </source>
</evidence>
<feature type="compositionally biased region" description="Low complexity" evidence="1">
    <location>
        <begin position="1546"/>
        <end position="1557"/>
    </location>
</feature>
<feature type="compositionally biased region" description="Basic and acidic residues" evidence="1">
    <location>
        <begin position="264"/>
        <end position="303"/>
    </location>
</feature>
<organism evidence="2 3">
    <name type="scientific">Gossypium raimondii</name>
    <name type="common">Peruvian cotton</name>
    <name type="synonym">Gossypium klotzschianum subsp. raimondii</name>
    <dbReference type="NCBI Taxonomy" id="29730"/>
    <lineage>
        <taxon>Eukaryota</taxon>
        <taxon>Viridiplantae</taxon>
        <taxon>Streptophyta</taxon>
        <taxon>Embryophyta</taxon>
        <taxon>Tracheophyta</taxon>
        <taxon>Spermatophyta</taxon>
        <taxon>Magnoliopsida</taxon>
        <taxon>eudicotyledons</taxon>
        <taxon>Gunneridae</taxon>
        <taxon>Pentapetalae</taxon>
        <taxon>rosids</taxon>
        <taxon>malvids</taxon>
        <taxon>Malvales</taxon>
        <taxon>Malvaceae</taxon>
        <taxon>Malvoideae</taxon>
        <taxon>Gossypium</taxon>
    </lineage>
</organism>
<feature type="region of interest" description="Disordered" evidence="1">
    <location>
        <begin position="1487"/>
        <end position="1579"/>
    </location>
</feature>
<dbReference type="Gramene" id="KJB75918">
    <property type="protein sequence ID" value="KJB75918"/>
    <property type="gene ID" value="B456_012G064000"/>
</dbReference>
<feature type="compositionally biased region" description="Polar residues" evidence="1">
    <location>
        <begin position="1451"/>
        <end position="1461"/>
    </location>
</feature>
<feature type="compositionally biased region" description="Basic and acidic residues" evidence="1">
    <location>
        <begin position="1569"/>
        <end position="1579"/>
    </location>
</feature>
<feature type="region of interest" description="Disordered" evidence="1">
    <location>
        <begin position="594"/>
        <end position="617"/>
    </location>
</feature>
<keyword evidence="3" id="KW-1185">Reference proteome</keyword>
<feature type="compositionally biased region" description="Basic and acidic residues" evidence="1">
    <location>
        <begin position="919"/>
        <end position="941"/>
    </location>
</feature>